<dbReference type="PANTHER" id="PTHR46797">
    <property type="entry name" value="HTH-TYPE TRANSCRIPTIONAL REGULATOR"/>
    <property type="match status" value="1"/>
</dbReference>
<dbReference type="InterPro" id="IPR001387">
    <property type="entry name" value="Cro/C1-type_HTH"/>
</dbReference>
<dbReference type="InterPro" id="IPR026281">
    <property type="entry name" value="HTH_RamB"/>
</dbReference>
<comment type="similarity">
    <text evidence="1">Belongs to the short-chain fatty acyl-CoA assimilation regulator (ScfR) family.</text>
</comment>
<dbReference type="PROSITE" id="PS50943">
    <property type="entry name" value="HTH_CROC1"/>
    <property type="match status" value="1"/>
</dbReference>
<organism evidence="6 7">
    <name type="scientific">Corticibacter populi</name>
    <dbReference type="NCBI Taxonomy" id="1550736"/>
    <lineage>
        <taxon>Bacteria</taxon>
        <taxon>Pseudomonadati</taxon>
        <taxon>Pseudomonadota</taxon>
        <taxon>Betaproteobacteria</taxon>
        <taxon>Burkholderiales</taxon>
        <taxon>Comamonadaceae</taxon>
        <taxon>Corticibacter</taxon>
    </lineage>
</organism>
<sequence length="509" mass="56189">MRKTFMGVRLRRLREEKGLTQAALARTLELSPSYLNQLEQNQRPMTVAVLLKINAVFGEDIQRFAEDDSAHLIAELREISTDLPTGAGQGASGEIALAEIKELVANMPGVARALVNLHNQRRQLMEQLEALAQQMDGERLGDGPAARGPTDVAGKGPAVASLLQAQPQAYEEVRNFFFVNNNHFARLDDAAEAFARQWRLPAGAGAEAALVQHLQQRHGVHTVYHSELAGARTPSATQALEVVRRFEPASRTLTIQASLTPGQRAFQLATQFALLEMDGPIRQLVHGAQLASAQAPSLARIGLANYVAGALLLPYTAFLQEAQQCRYDIEWLSRQYGVGFETICHRLSTLQRPHHRGIPFFFIRVDRAGNISKRQSATHFHFSKIGGTCPLWNVYEAFAQPGRVMVQVARMPDGRTYLWVARTVSSEGPGWGRPGKTFSVALGCDIRHAEELVYSKGLNLHDPEAAVPIGMGCKVCEREACMQRAFPPIGKPLRVDENQSQLEPYLVQL</sequence>
<evidence type="ECO:0000313" key="7">
    <source>
        <dbReference type="Proteomes" id="UP000278006"/>
    </source>
</evidence>
<dbReference type="AlphaFoldDB" id="A0A3M6QTJ6"/>
<evidence type="ECO:0000256" key="1">
    <source>
        <dbReference type="ARBA" id="ARBA00007227"/>
    </source>
</evidence>
<dbReference type="InterPro" id="IPR050807">
    <property type="entry name" value="TransReg_Diox_bact_type"/>
</dbReference>
<evidence type="ECO:0000313" key="6">
    <source>
        <dbReference type="EMBL" id="RMX06348.1"/>
    </source>
</evidence>
<dbReference type="Pfam" id="PF01381">
    <property type="entry name" value="HTH_3"/>
    <property type="match status" value="1"/>
</dbReference>
<dbReference type="Proteomes" id="UP000278006">
    <property type="component" value="Unassembled WGS sequence"/>
</dbReference>
<dbReference type="EMBL" id="RDQO01000002">
    <property type="protein sequence ID" value="RMX06348.1"/>
    <property type="molecule type" value="Genomic_DNA"/>
</dbReference>
<dbReference type="OrthoDB" id="1123084at2"/>
<dbReference type="GO" id="GO:0003677">
    <property type="term" value="F:DNA binding"/>
    <property type="evidence" value="ECO:0007669"/>
    <property type="project" value="UniProtKB-KW"/>
</dbReference>
<dbReference type="SMART" id="SM00530">
    <property type="entry name" value="HTH_XRE"/>
    <property type="match status" value="1"/>
</dbReference>
<name>A0A3M6QTJ6_9BURK</name>
<keyword evidence="4" id="KW-0804">Transcription</keyword>
<dbReference type="Gene3D" id="1.10.260.40">
    <property type="entry name" value="lambda repressor-like DNA-binding domains"/>
    <property type="match status" value="1"/>
</dbReference>
<accession>A0A3M6QTJ6</accession>
<keyword evidence="7" id="KW-1185">Reference proteome</keyword>
<dbReference type="Pfam" id="PF09856">
    <property type="entry name" value="ScfRs"/>
    <property type="match status" value="1"/>
</dbReference>
<dbReference type="Pfam" id="PF06114">
    <property type="entry name" value="Peptidase_M78"/>
    <property type="match status" value="1"/>
</dbReference>
<feature type="domain" description="HTH cro/C1-type" evidence="5">
    <location>
        <begin position="10"/>
        <end position="64"/>
    </location>
</feature>
<dbReference type="CDD" id="cd00093">
    <property type="entry name" value="HTH_XRE"/>
    <property type="match status" value="1"/>
</dbReference>
<dbReference type="PIRSF" id="PIRSF019251">
    <property type="entry name" value="Rv0465c"/>
    <property type="match status" value="1"/>
</dbReference>
<dbReference type="InterPro" id="IPR010359">
    <property type="entry name" value="IrrE_HExxH"/>
</dbReference>
<protein>
    <submittedName>
        <fullName evidence="6">XRE family transcriptional regulator</fullName>
    </submittedName>
</protein>
<keyword evidence="3" id="KW-0238">DNA-binding</keyword>
<dbReference type="PANTHER" id="PTHR46797:SF23">
    <property type="entry name" value="HTH-TYPE TRANSCRIPTIONAL REGULATOR SUTR"/>
    <property type="match status" value="1"/>
</dbReference>
<reference evidence="6 7" key="1">
    <citation type="submission" date="2018-10" db="EMBL/GenBank/DDBJ databases">
        <title>Draft genome of Cortibacter populi DSM10536.</title>
        <authorList>
            <person name="Bernier A.-M."/>
            <person name="Bernard K."/>
        </authorList>
    </citation>
    <scope>NUCLEOTIDE SEQUENCE [LARGE SCALE GENOMIC DNA]</scope>
    <source>
        <strain evidence="6 7">DSM 105136</strain>
    </source>
</reference>
<dbReference type="GO" id="GO:0003700">
    <property type="term" value="F:DNA-binding transcription factor activity"/>
    <property type="evidence" value="ECO:0007669"/>
    <property type="project" value="TreeGrafter"/>
</dbReference>
<dbReference type="InterPro" id="IPR018653">
    <property type="entry name" value="ScfR_C"/>
</dbReference>
<gene>
    <name evidence="6" type="ORF">D8I35_07340</name>
</gene>
<evidence type="ECO:0000256" key="3">
    <source>
        <dbReference type="ARBA" id="ARBA00023125"/>
    </source>
</evidence>
<comment type="caution">
    <text evidence="6">The sequence shown here is derived from an EMBL/GenBank/DDBJ whole genome shotgun (WGS) entry which is preliminary data.</text>
</comment>
<dbReference type="GO" id="GO:0005829">
    <property type="term" value="C:cytosol"/>
    <property type="evidence" value="ECO:0007669"/>
    <property type="project" value="TreeGrafter"/>
</dbReference>
<evidence type="ECO:0000256" key="4">
    <source>
        <dbReference type="ARBA" id="ARBA00023163"/>
    </source>
</evidence>
<proteinExistence type="inferred from homology"/>
<dbReference type="RefSeq" id="WP_122227445.1">
    <property type="nucleotide sequence ID" value="NZ_RDQO01000002.1"/>
</dbReference>
<dbReference type="SUPFAM" id="SSF47413">
    <property type="entry name" value="lambda repressor-like DNA-binding domains"/>
    <property type="match status" value="1"/>
</dbReference>
<evidence type="ECO:0000259" key="5">
    <source>
        <dbReference type="PROSITE" id="PS50943"/>
    </source>
</evidence>
<keyword evidence="2" id="KW-0805">Transcription regulation</keyword>
<dbReference type="InterPro" id="IPR010982">
    <property type="entry name" value="Lambda_DNA-bd_dom_sf"/>
</dbReference>
<evidence type="ECO:0000256" key="2">
    <source>
        <dbReference type="ARBA" id="ARBA00023015"/>
    </source>
</evidence>